<dbReference type="InterPro" id="IPR043128">
    <property type="entry name" value="Rev_trsase/Diguanyl_cyclase"/>
</dbReference>
<gene>
    <name evidence="4" type="ORF">FMM06_13725</name>
</gene>
<organism evidence="4 5">
    <name type="scientific">Glacieibacterium frigidum</name>
    <dbReference type="NCBI Taxonomy" id="2593303"/>
    <lineage>
        <taxon>Bacteria</taxon>
        <taxon>Pseudomonadati</taxon>
        <taxon>Pseudomonadota</taxon>
        <taxon>Alphaproteobacteria</taxon>
        <taxon>Sphingomonadales</taxon>
        <taxon>Sphingosinicellaceae</taxon>
        <taxon>Glacieibacterium</taxon>
    </lineage>
</organism>
<name>A0A552U979_9SPHN</name>
<dbReference type="SMART" id="SM00065">
    <property type="entry name" value="GAF"/>
    <property type="match status" value="1"/>
</dbReference>
<dbReference type="CDD" id="cd01949">
    <property type="entry name" value="GGDEF"/>
    <property type="match status" value="1"/>
</dbReference>
<comment type="caution">
    <text evidence="4">The sequence shown here is derived from an EMBL/GenBank/DDBJ whole genome shotgun (WGS) entry which is preliminary data.</text>
</comment>
<dbReference type="RefSeq" id="WP_144334909.1">
    <property type="nucleotide sequence ID" value="NZ_VJWA01000002.1"/>
</dbReference>
<evidence type="ECO:0000256" key="2">
    <source>
        <dbReference type="ARBA" id="ARBA00034247"/>
    </source>
</evidence>
<reference evidence="4 5" key="1">
    <citation type="submission" date="2019-07" db="EMBL/GenBank/DDBJ databases">
        <title>Novel species isolated from glacier.</title>
        <authorList>
            <person name="Liu Q."/>
            <person name="Xin Y.-H."/>
        </authorList>
    </citation>
    <scope>NUCLEOTIDE SEQUENCE [LARGE SCALE GENOMIC DNA]</scope>
    <source>
        <strain evidence="4 5">LB1R16</strain>
    </source>
</reference>
<dbReference type="EMBL" id="VJWA01000002">
    <property type="protein sequence ID" value="TRW14739.1"/>
    <property type="molecule type" value="Genomic_DNA"/>
</dbReference>
<accession>A0A552U979</accession>
<protein>
    <recommendedName>
        <fullName evidence="1">diguanylate cyclase</fullName>
        <ecNumber evidence="1">2.7.7.65</ecNumber>
    </recommendedName>
</protein>
<dbReference type="Pfam" id="PF01590">
    <property type="entry name" value="GAF"/>
    <property type="match status" value="1"/>
</dbReference>
<dbReference type="NCBIfam" id="TIGR00254">
    <property type="entry name" value="GGDEF"/>
    <property type="match status" value="1"/>
</dbReference>
<keyword evidence="5" id="KW-1185">Reference proteome</keyword>
<dbReference type="PANTHER" id="PTHR45138:SF9">
    <property type="entry name" value="DIGUANYLATE CYCLASE DGCM-RELATED"/>
    <property type="match status" value="1"/>
</dbReference>
<dbReference type="GO" id="GO:0052621">
    <property type="term" value="F:diguanylate cyclase activity"/>
    <property type="evidence" value="ECO:0007669"/>
    <property type="project" value="UniProtKB-EC"/>
</dbReference>
<dbReference type="SMART" id="SM00267">
    <property type="entry name" value="GGDEF"/>
    <property type="match status" value="1"/>
</dbReference>
<dbReference type="PROSITE" id="PS50887">
    <property type="entry name" value="GGDEF"/>
    <property type="match status" value="1"/>
</dbReference>
<comment type="catalytic activity">
    <reaction evidence="2">
        <text>2 GTP = 3',3'-c-di-GMP + 2 diphosphate</text>
        <dbReference type="Rhea" id="RHEA:24898"/>
        <dbReference type="ChEBI" id="CHEBI:33019"/>
        <dbReference type="ChEBI" id="CHEBI:37565"/>
        <dbReference type="ChEBI" id="CHEBI:58805"/>
        <dbReference type="EC" id="2.7.7.65"/>
    </reaction>
</comment>
<dbReference type="SUPFAM" id="SSF55073">
    <property type="entry name" value="Nucleotide cyclase"/>
    <property type="match status" value="1"/>
</dbReference>
<dbReference type="InterPro" id="IPR029787">
    <property type="entry name" value="Nucleotide_cyclase"/>
</dbReference>
<evidence type="ECO:0000256" key="1">
    <source>
        <dbReference type="ARBA" id="ARBA00012528"/>
    </source>
</evidence>
<dbReference type="PANTHER" id="PTHR45138">
    <property type="entry name" value="REGULATORY COMPONENTS OF SENSORY TRANSDUCTION SYSTEM"/>
    <property type="match status" value="1"/>
</dbReference>
<dbReference type="SUPFAM" id="SSF55781">
    <property type="entry name" value="GAF domain-like"/>
    <property type="match status" value="1"/>
</dbReference>
<dbReference type="InterPro" id="IPR029016">
    <property type="entry name" value="GAF-like_dom_sf"/>
</dbReference>
<evidence type="ECO:0000259" key="3">
    <source>
        <dbReference type="PROSITE" id="PS50887"/>
    </source>
</evidence>
<dbReference type="Proteomes" id="UP000317894">
    <property type="component" value="Unassembled WGS sequence"/>
</dbReference>
<proteinExistence type="predicted"/>
<dbReference type="InterPro" id="IPR000160">
    <property type="entry name" value="GGDEF_dom"/>
</dbReference>
<dbReference type="Pfam" id="PF00990">
    <property type="entry name" value="GGDEF"/>
    <property type="match status" value="1"/>
</dbReference>
<feature type="domain" description="GGDEF" evidence="3">
    <location>
        <begin position="191"/>
        <end position="323"/>
    </location>
</feature>
<dbReference type="InterPro" id="IPR003018">
    <property type="entry name" value="GAF"/>
</dbReference>
<dbReference type="EC" id="2.7.7.65" evidence="1"/>
<dbReference type="InterPro" id="IPR050469">
    <property type="entry name" value="Diguanylate_Cyclase"/>
</dbReference>
<dbReference type="FunFam" id="3.30.70.270:FF:000001">
    <property type="entry name" value="Diguanylate cyclase domain protein"/>
    <property type="match status" value="1"/>
</dbReference>
<dbReference type="OrthoDB" id="9812260at2"/>
<evidence type="ECO:0000313" key="4">
    <source>
        <dbReference type="EMBL" id="TRW14739.1"/>
    </source>
</evidence>
<sequence length="328" mass="35691">MIAAQLRDENGRQSALDRYAVLDTAPDARFDAITALVRAVFEVPIALVSLVDRERQWFKSCDGLEASETPRVWSLCTHTIRQHTPLTVSDTHADPRFRDSPLVVGPPHIRSYAGVPLTTPDGYNVGSLCAIDTVPREFTESQIEMLRDFGRIVIAELELRQIAQSDFLTGALSRRGFVSRLDAAIEHRFVAPAALVTFDIDHFKPINDRFGHPTGDEVLKQIARACAESLRSGDSFGRMGGEEFALLLPDTDVTAALAAAERCRRAIAALSIDVGEVLKVTASFGIAPLTDAVADTDDWLCHADAALYAAKAGGRNRSRLSRPLAVAA</sequence>
<evidence type="ECO:0000313" key="5">
    <source>
        <dbReference type="Proteomes" id="UP000317894"/>
    </source>
</evidence>
<dbReference type="Gene3D" id="3.30.450.40">
    <property type="match status" value="1"/>
</dbReference>
<dbReference type="Gene3D" id="3.30.70.270">
    <property type="match status" value="1"/>
</dbReference>
<dbReference type="AlphaFoldDB" id="A0A552U979"/>